<evidence type="ECO:0000256" key="3">
    <source>
        <dbReference type="ARBA" id="ARBA00022833"/>
    </source>
</evidence>
<dbReference type="OMA" id="CENHIAN"/>
<dbReference type="SMART" id="SM00586">
    <property type="entry name" value="ZnF_DBF"/>
    <property type="match status" value="1"/>
</dbReference>
<evidence type="ECO:0000313" key="6">
    <source>
        <dbReference type="Proteomes" id="UP000515146"/>
    </source>
</evidence>
<dbReference type="GO" id="GO:1901987">
    <property type="term" value="P:regulation of cell cycle phase transition"/>
    <property type="evidence" value="ECO:0007669"/>
    <property type="project" value="TreeGrafter"/>
</dbReference>
<keyword evidence="1" id="KW-0479">Metal-binding</keyword>
<dbReference type="InterPro" id="IPR038545">
    <property type="entry name" value="Znf_DBF_sf"/>
</dbReference>
<dbReference type="Gene3D" id="6.10.250.3410">
    <property type="entry name" value="DBF zinc finger"/>
    <property type="match status" value="1"/>
</dbReference>
<keyword evidence="6" id="KW-1185">Reference proteome</keyword>
<gene>
    <name evidence="7" type="primary">LOC113792583</name>
</gene>
<dbReference type="RefSeq" id="XP_027198291.1">
    <property type="nucleotide sequence ID" value="XM_027342490.1"/>
</dbReference>
<feature type="domain" description="DBF4-type" evidence="5">
    <location>
        <begin position="281"/>
        <end position="330"/>
    </location>
</feature>
<sequence length="429" mass="48446">MEHFVNNNSNVTQKTTTTTTSCRPFDKYSFFLDPKNSTQINATLSEKIIQLGGKIDIFINKNTSIVVTSRPKTVRTTITGIDQQSPTPKLALNSNNAFVSVSRGKLLLEKTTTSAFSQASDPLELARTFNIRIIRSSKLLQFCEDHIENVRKLKHSTASQLNTTRKLCPPFIKIIDNSNKYRPNFKELNEWPEMNFEYQPESCPFFKAKPLVNISQQPHPNQSQQSNKSTVPTIYKQLNEKCTMLTTPILTGTNTNTPNIMNGKSITTNTITNNKAVDNRKKKNVTYCEICHKDYTDFESHLNYQKHAEFLNNSENFNELIGVINSLPPFAKESWIKNRTTIVNDSDTSLTDLTNKQTSVNNSIAVDEIPKAKTPSPSITTLHSINAATWSSASKNRSFVAIHDLLNRQPNENENVTHSDNIVNQNDEI</sequence>
<dbReference type="PANTHER" id="PTHR15375">
    <property type="entry name" value="ACTIVATOR OF S-PHASE KINASE-RELATED"/>
    <property type="match status" value="1"/>
</dbReference>
<dbReference type="GO" id="GO:0010571">
    <property type="term" value="P:positive regulation of nuclear cell cycle DNA replication"/>
    <property type="evidence" value="ECO:0007669"/>
    <property type="project" value="TreeGrafter"/>
</dbReference>
<proteinExistence type="predicted"/>
<dbReference type="PANTHER" id="PTHR15375:SF26">
    <property type="entry name" value="PROTEIN CHIFFON"/>
    <property type="match status" value="1"/>
</dbReference>
<organism evidence="6 7">
    <name type="scientific">Dermatophagoides pteronyssinus</name>
    <name type="common">European house dust mite</name>
    <dbReference type="NCBI Taxonomy" id="6956"/>
    <lineage>
        <taxon>Eukaryota</taxon>
        <taxon>Metazoa</taxon>
        <taxon>Ecdysozoa</taxon>
        <taxon>Arthropoda</taxon>
        <taxon>Chelicerata</taxon>
        <taxon>Arachnida</taxon>
        <taxon>Acari</taxon>
        <taxon>Acariformes</taxon>
        <taxon>Sarcoptiformes</taxon>
        <taxon>Astigmata</taxon>
        <taxon>Psoroptidia</taxon>
        <taxon>Analgoidea</taxon>
        <taxon>Pyroglyphidae</taxon>
        <taxon>Dermatophagoidinae</taxon>
        <taxon>Dermatophagoides</taxon>
    </lineage>
</organism>
<evidence type="ECO:0000313" key="7">
    <source>
        <dbReference type="RefSeq" id="XP_027198291.1"/>
    </source>
</evidence>
<dbReference type="AlphaFoldDB" id="A0A6P6XZI8"/>
<keyword evidence="3" id="KW-0862">Zinc</keyword>
<dbReference type="InParanoid" id="A0A6P6XZI8"/>
<name>A0A6P6XZI8_DERPT</name>
<evidence type="ECO:0000256" key="4">
    <source>
        <dbReference type="PROSITE-ProRule" id="PRU00600"/>
    </source>
</evidence>
<dbReference type="OrthoDB" id="21380at2759"/>
<reference evidence="7" key="1">
    <citation type="submission" date="2025-08" db="UniProtKB">
        <authorList>
            <consortium name="RefSeq"/>
        </authorList>
    </citation>
    <scope>IDENTIFICATION</scope>
    <source>
        <strain evidence="7">Airmid</strain>
    </source>
</reference>
<evidence type="ECO:0000256" key="2">
    <source>
        <dbReference type="ARBA" id="ARBA00022771"/>
    </source>
</evidence>
<dbReference type="InterPro" id="IPR051590">
    <property type="entry name" value="Replication_Regulatory_Kinase"/>
</dbReference>
<dbReference type="GO" id="GO:0008270">
    <property type="term" value="F:zinc ion binding"/>
    <property type="evidence" value="ECO:0007669"/>
    <property type="project" value="UniProtKB-KW"/>
</dbReference>
<dbReference type="GO" id="GO:0043539">
    <property type="term" value="F:protein serine/threonine kinase activator activity"/>
    <property type="evidence" value="ECO:0007669"/>
    <property type="project" value="TreeGrafter"/>
</dbReference>
<evidence type="ECO:0000259" key="5">
    <source>
        <dbReference type="PROSITE" id="PS51265"/>
    </source>
</evidence>
<dbReference type="Proteomes" id="UP000515146">
    <property type="component" value="Unplaced"/>
</dbReference>
<dbReference type="GO" id="GO:0031431">
    <property type="term" value="C:Dbf4-dependent protein kinase complex"/>
    <property type="evidence" value="ECO:0007669"/>
    <property type="project" value="TreeGrafter"/>
</dbReference>
<evidence type="ECO:0000256" key="1">
    <source>
        <dbReference type="ARBA" id="ARBA00022723"/>
    </source>
</evidence>
<keyword evidence="2 4" id="KW-0863">Zinc-finger</keyword>
<accession>A0A6P6XZI8</accession>
<dbReference type="InterPro" id="IPR006572">
    <property type="entry name" value="Znf_DBF"/>
</dbReference>
<dbReference type="GO" id="GO:0003676">
    <property type="term" value="F:nucleic acid binding"/>
    <property type="evidence" value="ECO:0007669"/>
    <property type="project" value="InterPro"/>
</dbReference>
<dbReference type="PROSITE" id="PS51265">
    <property type="entry name" value="ZF_DBF4"/>
    <property type="match status" value="1"/>
</dbReference>
<dbReference type="Pfam" id="PF07535">
    <property type="entry name" value="zf-DBF"/>
    <property type="match status" value="1"/>
</dbReference>
<protein>
    <submittedName>
        <fullName evidence="7">Protein DBF4 homolog A-like isoform X2</fullName>
    </submittedName>
</protein>